<organism evidence="2">
    <name type="scientific">marine sediment metagenome</name>
    <dbReference type="NCBI Taxonomy" id="412755"/>
    <lineage>
        <taxon>unclassified sequences</taxon>
        <taxon>metagenomes</taxon>
        <taxon>ecological metagenomes</taxon>
    </lineage>
</organism>
<evidence type="ECO:0000313" key="2">
    <source>
        <dbReference type="EMBL" id="GAF85209.1"/>
    </source>
</evidence>
<reference evidence="2" key="1">
    <citation type="journal article" date="2014" name="Front. Microbiol.">
        <title>High frequency of phylogenetically diverse reductive dehalogenase-homologous genes in deep subseafloor sedimentary metagenomes.</title>
        <authorList>
            <person name="Kawai M."/>
            <person name="Futagami T."/>
            <person name="Toyoda A."/>
            <person name="Takaki Y."/>
            <person name="Nishi S."/>
            <person name="Hori S."/>
            <person name="Arai W."/>
            <person name="Tsubouchi T."/>
            <person name="Morono Y."/>
            <person name="Uchiyama I."/>
            <person name="Ito T."/>
            <person name="Fujiyama A."/>
            <person name="Inagaki F."/>
            <person name="Takami H."/>
        </authorList>
    </citation>
    <scope>NUCLEOTIDE SEQUENCE</scope>
    <source>
        <strain evidence="2">Expedition CK06-06</strain>
    </source>
</reference>
<protein>
    <submittedName>
        <fullName evidence="2">Uncharacterized protein</fullName>
    </submittedName>
</protein>
<evidence type="ECO:0000256" key="1">
    <source>
        <dbReference type="SAM" id="MobiDB-lite"/>
    </source>
</evidence>
<comment type="caution">
    <text evidence="2">The sequence shown here is derived from an EMBL/GenBank/DDBJ whole genome shotgun (WGS) entry which is preliminary data.</text>
</comment>
<dbReference type="AlphaFoldDB" id="X0SW41"/>
<sequence>MDNSTLINRGTGAGGANTNKNGLPYEEMTDLRDKYTVIEKRLHYDIIQFNGIEKQHKSCKQSKVFKTMDEHVDKNIIKAHGCKNPDECYVDEPSKNMFIIEKKFQNVGGSVCEKIQTPDFKIWQYSRTFPTYSIVYIYCLSDWFKENCKAELEYLEYKKIPIFWGNDVNYKENIIEFITNYK</sequence>
<name>X0SW41_9ZZZZ</name>
<gene>
    <name evidence="2" type="ORF">S01H1_04637</name>
</gene>
<feature type="region of interest" description="Disordered" evidence="1">
    <location>
        <begin position="1"/>
        <end position="22"/>
    </location>
</feature>
<accession>X0SW41</accession>
<proteinExistence type="predicted"/>
<dbReference type="EMBL" id="BARS01002437">
    <property type="protein sequence ID" value="GAF85209.1"/>
    <property type="molecule type" value="Genomic_DNA"/>
</dbReference>